<dbReference type="InterPro" id="IPR022357">
    <property type="entry name" value="MIP_CS"/>
</dbReference>
<name>A0A6J1N084_BICAN</name>
<evidence type="ECO:0000256" key="3">
    <source>
        <dbReference type="ARBA" id="ARBA00022448"/>
    </source>
</evidence>
<dbReference type="GO" id="GO:0005886">
    <property type="term" value="C:plasma membrane"/>
    <property type="evidence" value="ECO:0007669"/>
    <property type="project" value="TreeGrafter"/>
</dbReference>
<dbReference type="PANTHER" id="PTHR19139">
    <property type="entry name" value="AQUAPORIN TRANSPORTER"/>
    <property type="match status" value="1"/>
</dbReference>
<dbReference type="PROSITE" id="PS00221">
    <property type="entry name" value="MIP"/>
    <property type="match status" value="1"/>
</dbReference>
<reference evidence="10" key="1">
    <citation type="submission" date="2025-08" db="UniProtKB">
        <authorList>
            <consortium name="RefSeq"/>
        </authorList>
    </citation>
    <scope>IDENTIFICATION</scope>
</reference>
<evidence type="ECO:0000313" key="9">
    <source>
        <dbReference type="Proteomes" id="UP001652582"/>
    </source>
</evidence>
<keyword evidence="9" id="KW-1185">Reference proteome</keyword>
<dbReference type="AlphaFoldDB" id="A0A6J1N084"/>
<evidence type="ECO:0000256" key="7">
    <source>
        <dbReference type="RuleBase" id="RU000477"/>
    </source>
</evidence>
<evidence type="ECO:0000313" key="10">
    <source>
        <dbReference type="RefSeq" id="XP_023938577.2"/>
    </source>
</evidence>
<evidence type="ECO:0000256" key="2">
    <source>
        <dbReference type="ARBA" id="ARBA00006175"/>
    </source>
</evidence>
<dbReference type="Gene3D" id="1.20.1080.10">
    <property type="entry name" value="Glycerol uptake facilitator protein"/>
    <property type="match status" value="1"/>
</dbReference>
<evidence type="ECO:0000256" key="4">
    <source>
        <dbReference type="ARBA" id="ARBA00022692"/>
    </source>
</evidence>
<proteinExistence type="inferred from homology"/>
<gene>
    <name evidence="10" type="primary">LOC112046235</name>
</gene>
<comment type="similarity">
    <text evidence="2 7">Belongs to the MIP/aquaporin (TC 1.A.8) family.</text>
</comment>
<protein>
    <submittedName>
        <fullName evidence="10">Aquaporin AQPAe.a-like</fullName>
    </submittedName>
</protein>
<keyword evidence="3 7" id="KW-0813">Transport</keyword>
<sequence>MTIVRDLPERIAQPSSVKKIVKWWSKEFKVILAEFVSTTLLVFLGCMGNIPLDNFDIHPPMYGPMTFGFVVLFNITSFGHISGAHMNPSVTLSAIIWGSVSLPLAVMYVVAQCGGAMVGYGLLLSISPIDLIPGSVCITQPHINQTMYQALVTEIILSAALGFINCAVWDPVNKEKQDAIPLKFGFTIAALSLAGGPLTGASMNPARSLGPAVWTGNWNTHWVYWLGPALGGAIAPLLYKVAWLEKKAEKESEVQSINGQL</sequence>
<dbReference type="OrthoDB" id="3222at2759"/>
<accession>A0A6J1N084</accession>
<dbReference type="RefSeq" id="XP_023938577.2">
    <property type="nucleotide sequence ID" value="XM_024082809.2"/>
</dbReference>
<evidence type="ECO:0000256" key="8">
    <source>
        <dbReference type="SAM" id="Phobius"/>
    </source>
</evidence>
<feature type="transmembrane region" description="Helical" evidence="8">
    <location>
        <begin position="147"/>
        <end position="168"/>
    </location>
</feature>
<feature type="transmembrane region" description="Helical" evidence="8">
    <location>
        <begin position="222"/>
        <end position="242"/>
    </location>
</feature>
<dbReference type="Pfam" id="PF00230">
    <property type="entry name" value="MIP"/>
    <property type="match status" value="1"/>
</dbReference>
<dbReference type="InterPro" id="IPR000425">
    <property type="entry name" value="MIP"/>
</dbReference>
<evidence type="ECO:0000256" key="1">
    <source>
        <dbReference type="ARBA" id="ARBA00004141"/>
    </source>
</evidence>
<keyword evidence="5 8" id="KW-1133">Transmembrane helix</keyword>
<dbReference type="SUPFAM" id="SSF81338">
    <property type="entry name" value="Aquaporin-like"/>
    <property type="match status" value="1"/>
</dbReference>
<dbReference type="GO" id="GO:0015267">
    <property type="term" value="F:channel activity"/>
    <property type="evidence" value="ECO:0007669"/>
    <property type="project" value="InterPro"/>
</dbReference>
<dbReference type="Proteomes" id="UP001652582">
    <property type="component" value="Chromosome 12"/>
</dbReference>
<organism evidence="9 10">
    <name type="scientific">Bicyclus anynana</name>
    <name type="common">Squinting bush brown butterfly</name>
    <dbReference type="NCBI Taxonomy" id="110368"/>
    <lineage>
        <taxon>Eukaryota</taxon>
        <taxon>Metazoa</taxon>
        <taxon>Ecdysozoa</taxon>
        <taxon>Arthropoda</taxon>
        <taxon>Hexapoda</taxon>
        <taxon>Insecta</taxon>
        <taxon>Pterygota</taxon>
        <taxon>Neoptera</taxon>
        <taxon>Endopterygota</taxon>
        <taxon>Lepidoptera</taxon>
        <taxon>Glossata</taxon>
        <taxon>Ditrysia</taxon>
        <taxon>Papilionoidea</taxon>
        <taxon>Nymphalidae</taxon>
        <taxon>Satyrinae</taxon>
        <taxon>Satyrini</taxon>
        <taxon>Mycalesina</taxon>
        <taxon>Bicyclus</taxon>
    </lineage>
</organism>
<keyword evidence="4 7" id="KW-0812">Transmembrane</keyword>
<evidence type="ECO:0000256" key="6">
    <source>
        <dbReference type="ARBA" id="ARBA00023136"/>
    </source>
</evidence>
<dbReference type="PRINTS" id="PR00783">
    <property type="entry name" value="MINTRINSICP"/>
</dbReference>
<dbReference type="GeneID" id="112046235"/>
<dbReference type="KEGG" id="bany:112046235"/>
<evidence type="ECO:0000256" key="5">
    <source>
        <dbReference type="ARBA" id="ARBA00022989"/>
    </source>
</evidence>
<dbReference type="InterPro" id="IPR034294">
    <property type="entry name" value="Aquaporin_transptr"/>
</dbReference>
<keyword evidence="6 8" id="KW-0472">Membrane</keyword>
<dbReference type="PANTHER" id="PTHR19139:SF270">
    <property type="entry name" value="ENTOMOGLYCEROPORIN 1-RELATED"/>
    <property type="match status" value="1"/>
</dbReference>
<feature type="transmembrane region" description="Helical" evidence="8">
    <location>
        <begin position="180"/>
        <end position="202"/>
    </location>
</feature>
<feature type="transmembrane region" description="Helical" evidence="8">
    <location>
        <begin position="94"/>
        <end position="127"/>
    </location>
</feature>
<feature type="transmembrane region" description="Helical" evidence="8">
    <location>
        <begin position="62"/>
        <end position="82"/>
    </location>
</feature>
<feature type="transmembrane region" description="Helical" evidence="8">
    <location>
        <begin position="28"/>
        <end position="50"/>
    </location>
</feature>
<comment type="subcellular location">
    <subcellularLocation>
        <location evidence="1">Membrane</location>
        <topology evidence="1">Multi-pass membrane protein</topology>
    </subcellularLocation>
</comment>
<dbReference type="InterPro" id="IPR023271">
    <property type="entry name" value="Aquaporin-like"/>
</dbReference>